<comment type="catalytic activity">
    <reaction evidence="1 18">
        <text>1-(5-phospho-beta-D-ribosyl)-ATP + diphosphate = 5-phospho-alpha-D-ribose 1-diphosphate + ATP</text>
        <dbReference type="Rhea" id="RHEA:18473"/>
        <dbReference type="ChEBI" id="CHEBI:30616"/>
        <dbReference type="ChEBI" id="CHEBI:33019"/>
        <dbReference type="ChEBI" id="CHEBI:58017"/>
        <dbReference type="ChEBI" id="CHEBI:73183"/>
        <dbReference type="EC" id="2.4.2.17"/>
    </reaction>
</comment>
<organism evidence="21 22">
    <name type="scientific">Desulfofundulus kuznetsovii (strain DSM 6115 / VKM B-1805 / 17)</name>
    <name type="common">Desulfotomaculum kuznetsovii</name>
    <dbReference type="NCBI Taxonomy" id="760568"/>
    <lineage>
        <taxon>Bacteria</taxon>
        <taxon>Bacillati</taxon>
        <taxon>Bacillota</taxon>
        <taxon>Clostridia</taxon>
        <taxon>Eubacteriales</taxon>
        <taxon>Peptococcaceae</taxon>
        <taxon>Desulfofundulus</taxon>
    </lineage>
</organism>
<dbReference type="Pfam" id="PF01634">
    <property type="entry name" value="HisG"/>
    <property type="match status" value="1"/>
</dbReference>
<dbReference type="KEGG" id="dku:Desku_0474"/>
<keyword evidence="15 18" id="KW-0460">Magnesium</keyword>
<evidence type="ECO:0000256" key="2">
    <source>
        <dbReference type="ARBA" id="ARBA00001946"/>
    </source>
</evidence>
<dbReference type="Pfam" id="PF08029">
    <property type="entry name" value="HisG_C"/>
    <property type="match status" value="1"/>
</dbReference>
<comment type="pathway">
    <text evidence="4 18">Amino-acid biosynthesis; L-histidine biosynthesis; L-histidine from 5-phospho-alpha-D-ribose 1-diphosphate: step 1/9.</text>
</comment>
<evidence type="ECO:0000313" key="22">
    <source>
        <dbReference type="Proteomes" id="UP000009229"/>
    </source>
</evidence>
<keyword evidence="12 18" id="KW-0479">Metal-binding</keyword>
<dbReference type="InterPro" id="IPR020621">
    <property type="entry name" value="ATP-PRT_HisG_long"/>
</dbReference>
<dbReference type="EMBL" id="CP002770">
    <property type="protein sequence ID" value="AEG14096.1"/>
    <property type="molecule type" value="Genomic_DNA"/>
</dbReference>
<dbReference type="PANTHER" id="PTHR21403:SF10">
    <property type="entry name" value="ATP PHOSPHORIBOSYLTRANSFERASE"/>
    <property type="match status" value="1"/>
</dbReference>
<dbReference type="AlphaFoldDB" id="A0AAU8PR86"/>
<evidence type="ECO:0000256" key="1">
    <source>
        <dbReference type="ARBA" id="ARBA00000915"/>
    </source>
</evidence>
<feature type="domain" description="ATP phosphoribosyltransferase catalytic" evidence="19">
    <location>
        <begin position="52"/>
        <end position="212"/>
    </location>
</feature>
<dbReference type="Gene3D" id="3.40.190.10">
    <property type="entry name" value="Periplasmic binding protein-like II"/>
    <property type="match status" value="2"/>
</dbReference>
<evidence type="ECO:0000313" key="21">
    <source>
        <dbReference type="EMBL" id="AEG14096.1"/>
    </source>
</evidence>
<comment type="activity regulation">
    <text evidence="18">Feedback inhibited by histidine.</text>
</comment>
<keyword evidence="8 18" id="KW-0963">Cytoplasm</keyword>
<gene>
    <name evidence="18" type="primary">hisG</name>
    <name evidence="21" type="ordered locus">Desku_0474</name>
</gene>
<reference evidence="22" key="1">
    <citation type="submission" date="2011-05" db="EMBL/GenBank/DDBJ databases">
        <title>Complete sequence of Desulfotomaculum kuznetsovii DSM 6115.</title>
        <authorList>
            <person name="Lucas S."/>
            <person name="Han J."/>
            <person name="Lapidus A."/>
            <person name="Cheng J.-F."/>
            <person name="Goodwin L."/>
            <person name="Pitluck S."/>
            <person name="Peters L."/>
            <person name="Mikhailova N."/>
            <person name="Lu M."/>
            <person name="Saunders E."/>
            <person name="Han C."/>
            <person name="Tapia R."/>
            <person name="Land M."/>
            <person name="Hauser L."/>
            <person name="Kyrpides N."/>
            <person name="Ivanova N."/>
            <person name="Pagani I."/>
            <person name="Nazina T."/>
            <person name="Ivanova A."/>
            <person name="Parshina S."/>
            <person name="Kuever J."/>
            <person name="Muyzer G."/>
            <person name="Plugge C."/>
            <person name="Stams A."/>
            <person name="Woyke T."/>
        </authorList>
    </citation>
    <scope>NUCLEOTIDE SEQUENCE [LARGE SCALE GENOMIC DNA]</scope>
    <source>
        <strain evidence="22">DSM 6115 / VKM B-1805 / 17</strain>
    </source>
</reference>
<dbReference type="Gene3D" id="3.30.70.120">
    <property type="match status" value="1"/>
</dbReference>
<dbReference type="RefSeq" id="WP_013821611.1">
    <property type="nucleotide sequence ID" value="NC_015573.1"/>
</dbReference>
<dbReference type="InterPro" id="IPR001348">
    <property type="entry name" value="ATP_PRibTrfase_HisG"/>
</dbReference>
<dbReference type="NCBIfam" id="TIGR03455">
    <property type="entry name" value="HisG_C-term"/>
    <property type="match status" value="1"/>
</dbReference>
<dbReference type="FunFam" id="3.30.70.120:FF:000002">
    <property type="entry name" value="ATP phosphoribosyltransferase"/>
    <property type="match status" value="1"/>
</dbReference>
<evidence type="ECO:0000256" key="12">
    <source>
        <dbReference type="ARBA" id="ARBA00022723"/>
    </source>
</evidence>
<evidence type="ECO:0000256" key="8">
    <source>
        <dbReference type="ARBA" id="ARBA00022490"/>
    </source>
</evidence>
<comment type="cofactor">
    <cofactor evidence="2 18">
        <name>Mg(2+)</name>
        <dbReference type="ChEBI" id="CHEBI:18420"/>
    </cofactor>
</comment>
<dbReference type="CDD" id="cd13593">
    <property type="entry name" value="PBP2_HisGL3"/>
    <property type="match status" value="1"/>
</dbReference>
<dbReference type="InterPro" id="IPR015867">
    <property type="entry name" value="N-reg_PII/ATP_PRibTrfase_C"/>
</dbReference>
<dbReference type="SUPFAM" id="SSF54913">
    <property type="entry name" value="GlnB-like"/>
    <property type="match status" value="1"/>
</dbReference>
<evidence type="ECO:0000256" key="9">
    <source>
        <dbReference type="ARBA" id="ARBA00022605"/>
    </source>
</evidence>
<evidence type="ECO:0000256" key="7">
    <source>
        <dbReference type="ARBA" id="ARBA00020998"/>
    </source>
</evidence>
<proteinExistence type="inferred from homology"/>
<comment type="function">
    <text evidence="17 18">Catalyzes the condensation of ATP and 5-phosphoribose 1-diphosphate to form N'-(5'-phosphoribosyl)-ATP (PR-ATP). Has a crucial role in the pathway because the rate of histidine biosynthesis seems to be controlled primarily by regulation of HisG enzymatic activity.</text>
</comment>
<sequence length="292" mass="32649">MFYLKLRLGLPKGSLQEATFQLFKRAGFSIAVKSRSYFPSVDDPELEIVLMRAQEIPRYVHEGVLDAGISGLDWIMENEADVVEVAELVYSKQTTNPIRLVLAVANDSDIRTVADLQNKRIATELVRVTKKFLASHGVEAYVEYSYGATEVKVPHLVDAIADLTETGSSLKANNLRVIATILESTPRLHASKKTWEDPWKREKLENLAVLLQGALRADAKVGLKMNVPREKLDDVLALLPAMKHPTISQLVNSDWCAVEVIMDEKKVRDLIPALKRNGAHDIIEYPLTKVIP</sequence>
<keyword evidence="16 18" id="KW-0368">Histidine biosynthesis</keyword>
<dbReference type="Proteomes" id="UP000009229">
    <property type="component" value="Chromosome"/>
</dbReference>
<evidence type="ECO:0000256" key="14">
    <source>
        <dbReference type="ARBA" id="ARBA00022840"/>
    </source>
</evidence>
<comment type="similarity">
    <text evidence="5 18">Belongs to the ATP phosphoribosyltransferase family. Long subfamily.</text>
</comment>
<evidence type="ECO:0000256" key="5">
    <source>
        <dbReference type="ARBA" id="ARBA00007955"/>
    </source>
</evidence>
<evidence type="ECO:0000256" key="16">
    <source>
        <dbReference type="ARBA" id="ARBA00023102"/>
    </source>
</evidence>
<comment type="subcellular location">
    <subcellularLocation>
        <location evidence="3 18">Cytoplasm</location>
    </subcellularLocation>
</comment>
<evidence type="ECO:0000256" key="18">
    <source>
        <dbReference type="HAMAP-Rule" id="MF_00079"/>
    </source>
</evidence>
<dbReference type="GO" id="GO:0005524">
    <property type="term" value="F:ATP binding"/>
    <property type="evidence" value="ECO:0007669"/>
    <property type="project" value="UniProtKB-KW"/>
</dbReference>
<evidence type="ECO:0000256" key="11">
    <source>
        <dbReference type="ARBA" id="ARBA00022679"/>
    </source>
</evidence>
<keyword evidence="9 18" id="KW-0028">Amino-acid biosynthesis</keyword>
<dbReference type="InterPro" id="IPR013115">
    <property type="entry name" value="HisG_C"/>
</dbReference>
<dbReference type="SUPFAM" id="SSF53850">
    <property type="entry name" value="Periplasmic binding protein-like II"/>
    <property type="match status" value="1"/>
</dbReference>
<evidence type="ECO:0000256" key="15">
    <source>
        <dbReference type="ARBA" id="ARBA00022842"/>
    </source>
</evidence>
<dbReference type="InterPro" id="IPR013820">
    <property type="entry name" value="ATP_PRibTrfase_cat"/>
</dbReference>
<evidence type="ECO:0000256" key="17">
    <source>
        <dbReference type="ARBA" id="ARBA00024861"/>
    </source>
</evidence>
<dbReference type="GO" id="GO:0005737">
    <property type="term" value="C:cytoplasm"/>
    <property type="evidence" value="ECO:0007669"/>
    <property type="project" value="UniProtKB-SubCell"/>
</dbReference>
<name>A0AAU8PR86_DESK7</name>
<evidence type="ECO:0000256" key="6">
    <source>
        <dbReference type="ARBA" id="ARBA00011946"/>
    </source>
</evidence>
<keyword evidence="13 18" id="KW-0547">Nucleotide-binding</keyword>
<keyword evidence="10 18" id="KW-0328">Glycosyltransferase</keyword>
<keyword evidence="11 18" id="KW-0808">Transferase</keyword>
<keyword evidence="22" id="KW-1185">Reference proteome</keyword>
<dbReference type="PANTHER" id="PTHR21403">
    <property type="entry name" value="ATP PHOSPHORIBOSYLTRANSFERASE ATP-PRTASE"/>
    <property type="match status" value="1"/>
</dbReference>
<evidence type="ECO:0000259" key="20">
    <source>
        <dbReference type="Pfam" id="PF08029"/>
    </source>
</evidence>
<keyword evidence="14 18" id="KW-0067">ATP-binding</keyword>
<evidence type="ECO:0000256" key="10">
    <source>
        <dbReference type="ARBA" id="ARBA00022676"/>
    </source>
</evidence>
<dbReference type="HAMAP" id="MF_00079">
    <property type="entry name" value="HisG_Long"/>
    <property type="match status" value="1"/>
</dbReference>
<protein>
    <recommendedName>
        <fullName evidence="7 18">ATP phosphoribosyltransferase</fullName>
        <shortName evidence="18">ATP-PRT</shortName>
        <shortName evidence="18">ATP-PRTase</shortName>
        <ecNumber evidence="6 18">2.4.2.17</ecNumber>
    </recommendedName>
</protein>
<dbReference type="GO" id="GO:0003879">
    <property type="term" value="F:ATP phosphoribosyltransferase activity"/>
    <property type="evidence" value="ECO:0007669"/>
    <property type="project" value="UniProtKB-UniRule"/>
</dbReference>
<evidence type="ECO:0000256" key="3">
    <source>
        <dbReference type="ARBA" id="ARBA00004496"/>
    </source>
</evidence>
<evidence type="ECO:0000256" key="4">
    <source>
        <dbReference type="ARBA" id="ARBA00004667"/>
    </source>
</evidence>
<dbReference type="GO" id="GO:0000105">
    <property type="term" value="P:L-histidine biosynthetic process"/>
    <property type="evidence" value="ECO:0007669"/>
    <property type="project" value="UniProtKB-UniRule"/>
</dbReference>
<dbReference type="NCBIfam" id="TIGR00070">
    <property type="entry name" value="hisG"/>
    <property type="match status" value="1"/>
</dbReference>
<accession>A0AAU8PR86</accession>
<feature type="domain" description="Histidine biosynthesis HisG C-terminal" evidence="20">
    <location>
        <begin position="217"/>
        <end position="289"/>
    </location>
</feature>
<dbReference type="EC" id="2.4.2.17" evidence="6 18"/>
<evidence type="ECO:0000259" key="19">
    <source>
        <dbReference type="Pfam" id="PF01634"/>
    </source>
</evidence>
<dbReference type="InterPro" id="IPR011322">
    <property type="entry name" value="N-reg_PII-like_a/b"/>
</dbReference>
<evidence type="ECO:0000256" key="13">
    <source>
        <dbReference type="ARBA" id="ARBA00022741"/>
    </source>
</evidence>
<dbReference type="GO" id="GO:0000287">
    <property type="term" value="F:magnesium ion binding"/>
    <property type="evidence" value="ECO:0007669"/>
    <property type="project" value="UniProtKB-UniRule"/>
</dbReference>